<protein>
    <submittedName>
        <fullName evidence="1">Uncharacterized protein</fullName>
    </submittedName>
</protein>
<name>A0A514D4U7_9VIRU</name>
<dbReference type="EMBL" id="MN034246">
    <property type="protein sequence ID" value="QDH88648.1"/>
    <property type="molecule type" value="Genomic_RNA"/>
</dbReference>
<evidence type="ECO:0000313" key="1">
    <source>
        <dbReference type="EMBL" id="QDH88648.1"/>
    </source>
</evidence>
<gene>
    <name evidence="1" type="ORF">H3RhizoLitter15165_000004</name>
</gene>
<accession>A0A514D4U7</accession>
<organism evidence="1">
    <name type="scientific">Leviviridae sp</name>
    <dbReference type="NCBI Taxonomy" id="2027243"/>
    <lineage>
        <taxon>Viruses</taxon>
        <taxon>Riboviria</taxon>
        <taxon>Orthornavirae</taxon>
        <taxon>Lenarviricota</taxon>
        <taxon>Leviviricetes</taxon>
        <taxon>Norzivirales</taxon>
        <taxon>Fiersviridae</taxon>
    </lineage>
</organism>
<sequence length="82" mass="9492">MSSKKRPEPNGMSVRDFCRMLIFAYLGSDVSVIDAEEWIKSIFPGLSTAELMQLLSLHVSDKIVTEWRENLTQVKPLWFYPN</sequence>
<reference evidence="1" key="1">
    <citation type="submission" date="2019-05" db="EMBL/GenBank/DDBJ databases">
        <title>Metatranscriptomic reconstruction reveals RNA viruses with the potential to shape carbon cycling in soil.</title>
        <authorList>
            <person name="Starr E.P."/>
            <person name="Nuccio E."/>
            <person name="Pett-Ridge J."/>
            <person name="Banfield J.F."/>
            <person name="Firestone M.K."/>
        </authorList>
    </citation>
    <scope>NUCLEOTIDE SEQUENCE</scope>
    <source>
        <strain evidence="1">H3_Rhizo_Litter_15_scaffold_165</strain>
    </source>
</reference>
<proteinExistence type="predicted"/>